<dbReference type="OrthoDB" id="9802488at2"/>
<gene>
    <name evidence="3" type="ordered locus">trd_0995</name>
</gene>
<dbReference type="KEGG" id="tro:trd_0995"/>
<evidence type="ECO:0000313" key="4">
    <source>
        <dbReference type="Proteomes" id="UP000000447"/>
    </source>
</evidence>
<dbReference type="PANTHER" id="PTHR35024:SF4">
    <property type="entry name" value="POLYMER-FORMING CYTOSKELETAL PROTEIN"/>
    <property type="match status" value="1"/>
</dbReference>
<sequence>MFRREPRDPLERQLSQFRQQLEQTTADEELALDEDLLPRPTTESSAPSSRTSTWQPPEPPARQPATPDRMLSIVAANARWQGTLETEGSLVIHGHVEGTIQAAHDVTIFEGATVRADIAAQQVIVRGSVQGRIDARGRLEIHPGGEVIGEVSAPSLVVHEGARLSGKLKMGATESTDSAPSPGGYR</sequence>
<dbReference type="Proteomes" id="UP000000447">
    <property type="component" value="Chromosome"/>
</dbReference>
<dbReference type="AlphaFoldDB" id="B9KZZ7"/>
<evidence type="ECO:0008006" key="5">
    <source>
        <dbReference type="Google" id="ProtNLM"/>
    </source>
</evidence>
<accession>B9KZZ7</accession>
<protein>
    <recommendedName>
        <fullName evidence="5">Polymer-forming cytoskeletal protein</fullName>
    </recommendedName>
</protein>
<dbReference type="HOGENOM" id="CLU_1453772_0_0_0"/>
<dbReference type="eggNOG" id="COG1664">
    <property type="taxonomic scope" value="Bacteria"/>
</dbReference>
<dbReference type="EMBL" id="CP001275">
    <property type="protein sequence ID" value="ACM04919.1"/>
    <property type="molecule type" value="Genomic_DNA"/>
</dbReference>
<evidence type="ECO:0000313" key="3">
    <source>
        <dbReference type="EMBL" id="ACM04919.1"/>
    </source>
</evidence>
<name>B9KZZ7_THERP</name>
<feature type="region of interest" description="Disordered" evidence="2">
    <location>
        <begin position="20"/>
        <end position="67"/>
    </location>
</feature>
<organism evidence="3 4">
    <name type="scientific">Thermomicrobium roseum (strain ATCC 27502 / DSM 5159 / P-2)</name>
    <dbReference type="NCBI Taxonomy" id="309801"/>
    <lineage>
        <taxon>Bacteria</taxon>
        <taxon>Pseudomonadati</taxon>
        <taxon>Thermomicrobiota</taxon>
        <taxon>Thermomicrobia</taxon>
        <taxon>Thermomicrobiales</taxon>
        <taxon>Thermomicrobiaceae</taxon>
        <taxon>Thermomicrobium</taxon>
    </lineage>
</organism>
<dbReference type="STRING" id="309801.trd_0995"/>
<evidence type="ECO:0000256" key="1">
    <source>
        <dbReference type="ARBA" id="ARBA00044755"/>
    </source>
</evidence>
<evidence type="ECO:0000256" key="2">
    <source>
        <dbReference type="SAM" id="MobiDB-lite"/>
    </source>
</evidence>
<reference evidence="3 4" key="1">
    <citation type="journal article" date="2009" name="PLoS ONE">
        <title>Complete genome sequence of the aerobic CO-oxidizing thermophile Thermomicrobium roseum.</title>
        <authorList>
            <person name="Wu D."/>
            <person name="Raymond J."/>
            <person name="Wu M."/>
            <person name="Chatterji S."/>
            <person name="Ren Q."/>
            <person name="Graham J.E."/>
            <person name="Bryant D.A."/>
            <person name="Robb F."/>
            <person name="Colman A."/>
            <person name="Tallon L.J."/>
            <person name="Badger J.H."/>
            <person name="Madupu R."/>
            <person name="Ward N.L."/>
            <person name="Eisen J.A."/>
        </authorList>
    </citation>
    <scope>NUCLEOTIDE SEQUENCE [LARGE SCALE GENOMIC DNA]</scope>
    <source>
        <strain evidence="4">ATCC 27502 / DSM 5159 / P-2</strain>
    </source>
</reference>
<dbReference type="RefSeq" id="WP_015921957.1">
    <property type="nucleotide sequence ID" value="NC_011959.1"/>
</dbReference>
<comment type="similarity">
    <text evidence="1">Belongs to the bactofilin family.</text>
</comment>
<proteinExistence type="inferred from homology"/>
<dbReference type="InterPro" id="IPR007607">
    <property type="entry name" value="BacA/B"/>
</dbReference>
<dbReference type="PANTHER" id="PTHR35024">
    <property type="entry name" value="HYPOTHETICAL CYTOSOLIC PROTEIN"/>
    <property type="match status" value="1"/>
</dbReference>
<keyword evidence="4" id="KW-1185">Reference proteome</keyword>
<feature type="compositionally biased region" description="Acidic residues" evidence="2">
    <location>
        <begin position="25"/>
        <end position="35"/>
    </location>
</feature>
<feature type="compositionally biased region" description="Polar residues" evidence="2">
    <location>
        <begin position="41"/>
        <end position="54"/>
    </location>
</feature>
<dbReference type="Pfam" id="PF04519">
    <property type="entry name" value="Bactofilin"/>
    <property type="match status" value="1"/>
</dbReference>